<evidence type="ECO:0000313" key="1">
    <source>
        <dbReference type="EMBL" id="UQS27080.1"/>
    </source>
</evidence>
<gene>
    <name evidence="1" type="ORF">L1857_31905</name>
</gene>
<accession>A0ABY4P3X6</accession>
<reference evidence="1" key="1">
    <citation type="submission" date="2022-01" db="EMBL/GenBank/DDBJ databases">
        <title>PSI-footprinting approach for the identification of protein synthesis inhibitor producers.</title>
        <authorList>
            <person name="Handel F."/>
            <person name="Kulik A."/>
            <person name="Wex K.W."/>
            <person name="Berscheid A."/>
            <person name="Saur J.S."/>
            <person name="Winkler A."/>
            <person name="Wibberg D."/>
            <person name="Kalinowski J."/>
            <person name="Broetz-Oesterhelt H."/>
            <person name="Mast Y."/>
        </authorList>
    </citation>
    <scope>NUCLEOTIDE SEQUENCE</scope>
    <source>
        <strain evidence="1">KNN 49.3e</strain>
    </source>
</reference>
<organism evidence="1 2">
    <name type="scientific">Amycolatopsis thermalba</name>
    <dbReference type="NCBI Taxonomy" id="944492"/>
    <lineage>
        <taxon>Bacteria</taxon>
        <taxon>Bacillati</taxon>
        <taxon>Actinomycetota</taxon>
        <taxon>Actinomycetes</taxon>
        <taxon>Pseudonocardiales</taxon>
        <taxon>Pseudonocardiaceae</taxon>
        <taxon>Amycolatopsis</taxon>
    </lineage>
</organism>
<evidence type="ECO:0000313" key="2">
    <source>
        <dbReference type="Proteomes" id="UP000830158"/>
    </source>
</evidence>
<sequence length="49" mass="5384">MALVQAIVAQLAAVDPQRTNSSIEAAEAMWSRFELLHRRPVSSRHPQGG</sequence>
<proteinExistence type="predicted"/>
<dbReference type="EMBL" id="CP091196">
    <property type="protein sequence ID" value="UQS27080.1"/>
    <property type="molecule type" value="Genomic_DNA"/>
</dbReference>
<keyword evidence="2" id="KW-1185">Reference proteome</keyword>
<protein>
    <submittedName>
        <fullName evidence="1">Uncharacterized protein</fullName>
    </submittedName>
</protein>
<dbReference type="Proteomes" id="UP000830158">
    <property type="component" value="Chromosome"/>
</dbReference>
<name>A0ABY4P3X6_9PSEU</name>